<keyword evidence="2" id="KW-0732">Signal</keyword>
<evidence type="ECO:0000313" key="3">
    <source>
        <dbReference type="EMBL" id="KYF91886.1"/>
    </source>
</evidence>
<dbReference type="Proteomes" id="UP000075635">
    <property type="component" value="Unassembled WGS sequence"/>
</dbReference>
<sequence length="215" mass="22091">MLLSGVRLARFAALLSGVALAACSGNQHAGAAAFWEGGTIEPSARADDQQGGKQKAPRRAVGTPDDFSGAPTAPQERVSSWVGVRHDLALARAAAPKERCSCLAVEVGEARDPRFQWAAGAPETGSDTLAVALSARGVSCPGGPADEESRRPSISAVDQEGNDVIIEVEELPPGRPLATGAVIPRPAPGGAIYVKARSAKVPYARAATGARCKVY</sequence>
<reference evidence="3 4" key="1">
    <citation type="submission" date="2014-02" db="EMBL/GenBank/DDBJ databases">
        <title>The small core and large imbalanced accessory genome model reveals a collaborative survival strategy of Sorangium cellulosum strains in nature.</title>
        <authorList>
            <person name="Han K."/>
            <person name="Peng R."/>
            <person name="Blom J."/>
            <person name="Li Y.-Z."/>
        </authorList>
    </citation>
    <scope>NUCLEOTIDE SEQUENCE [LARGE SCALE GENOMIC DNA]</scope>
    <source>
        <strain evidence="3 4">So0011-07</strain>
    </source>
</reference>
<comment type="caution">
    <text evidence="3">The sequence shown here is derived from an EMBL/GenBank/DDBJ whole genome shotgun (WGS) entry which is preliminary data.</text>
</comment>
<feature type="signal peptide" evidence="2">
    <location>
        <begin position="1"/>
        <end position="21"/>
    </location>
</feature>
<dbReference type="EMBL" id="JEMB01000974">
    <property type="protein sequence ID" value="KYF91886.1"/>
    <property type="molecule type" value="Genomic_DNA"/>
</dbReference>
<organism evidence="3 4">
    <name type="scientific">Sorangium cellulosum</name>
    <name type="common">Polyangium cellulosum</name>
    <dbReference type="NCBI Taxonomy" id="56"/>
    <lineage>
        <taxon>Bacteria</taxon>
        <taxon>Pseudomonadati</taxon>
        <taxon>Myxococcota</taxon>
        <taxon>Polyangia</taxon>
        <taxon>Polyangiales</taxon>
        <taxon>Polyangiaceae</taxon>
        <taxon>Sorangium</taxon>
    </lineage>
</organism>
<evidence type="ECO:0000256" key="1">
    <source>
        <dbReference type="SAM" id="MobiDB-lite"/>
    </source>
</evidence>
<dbReference type="AlphaFoldDB" id="A0A150SHG4"/>
<proteinExistence type="predicted"/>
<feature type="region of interest" description="Disordered" evidence="1">
    <location>
        <begin position="42"/>
        <end position="75"/>
    </location>
</feature>
<evidence type="ECO:0008006" key="5">
    <source>
        <dbReference type="Google" id="ProtNLM"/>
    </source>
</evidence>
<feature type="chain" id="PRO_5007568822" description="Secreted protein" evidence="2">
    <location>
        <begin position="22"/>
        <end position="215"/>
    </location>
</feature>
<evidence type="ECO:0000256" key="2">
    <source>
        <dbReference type="SAM" id="SignalP"/>
    </source>
</evidence>
<accession>A0A150SHG4</accession>
<evidence type="ECO:0000313" key="4">
    <source>
        <dbReference type="Proteomes" id="UP000075635"/>
    </source>
</evidence>
<name>A0A150SHG4_SORCE</name>
<dbReference type="PROSITE" id="PS51257">
    <property type="entry name" value="PROKAR_LIPOPROTEIN"/>
    <property type="match status" value="1"/>
</dbReference>
<protein>
    <recommendedName>
        <fullName evidence="5">Secreted protein</fullName>
    </recommendedName>
</protein>
<gene>
    <name evidence="3" type="ORF">BE17_07545</name>
</gene>